<name>A0A8S3A5F2_9BILA</name>
<proteinExistence type="predicted"/>
<evidence type="ECO:0000313" key="4">
    <source>
        <dbReference type="Proteomes" id="UP000676336"/>
    </source>
</evidence>
<accession>A0A8S3A5F2</accession>
<reference evidence="2" key="1">
    <citation type="submission" date="2021-02" db="EMBL/GenBank/DDBJ databases">
        <authorList>
            <person name="Nowell W R."/>
        </authorList>
    </citation>
    <scope>NUCLEOTIDE SEQUENCE</scope>
</reference>
<feature type="non-terminal residue" evidence="2">
    <location>
        <position position="1"/>
    </location>
</feature>
<comment type="caution">
    <text evidence="2">The sequence shown here is derived from an EMBL/GenBank/DDBJ whole genome shotgun (WGS) entry which is preliminary data.</text>
</comment>
<dbReference type="AlphaFoldDB" id="A0A8S3A5F2"/>
<dbReference type="Proteomes" id="UP000676336">
    <property type="component" value="Unassembled WGS sequence"/>
</dbReference>
<dbReference type="EMBL" id="CAJOBI010123242">
    <property type="protein sequence ID" value="CAF4688746.1"/>
    <property type="molecule type" value="Genomic_DNA"/>
</dbReference>
<evidence type="ECO:0000256" key="1">
    <source>
        <dbReference type="SAM" id="MobiDB-lite"/>
    </source>
</evidence>
<sequence>PPTLSLSQPSLSNSRSGSPTASSKSVKRRAPTMPTVFSRNNSGIECDSTKSSNNNLLRMHTSLHEDASHETDSLADSQLT</sequence>
<feature type="compositionally biased region" description="Basic and acidic residues" evidence="1">
    <location>
        <begin position="62"/>
        <end position="72"/>
    </location>
</feature>
<feature type="region of interest" description="Disordered" evidence="1">
    <location>
        <begin position="1"/>
        <end position="80"/>
    </location>
</feature>
<dbReference type="EMBL" id="CAJOBI010123705">
    <property type="protein sequence ID" value="CAF4690877.1"/>
    <property type="molecule type" value="Genomic_DNA"/>
</dbReference>
<evidence type="ECO:0000313" key="2">
    <source>
        <dbReference type="EMBL" id="CAF4688746.1"/>
    </source>
</evidence>
<organism evidence="2 4">
    <name type="scientific">Rotaria magnacalcarata</name>
    <dbReference type="NCBI Taxonomy" id="392030"/>
    <lineage>
        <taxon>Eukaryota</taxon>
        <taxon>Metazoa</taxon>
        <taxon>Spiralia</taxon>
        <taxon>Gnathifera</taxon>
        <taxon>Rotifera</taxon>
        <taxon>Eurotatoria</taxon>
        <taxon>Bdelloidea</taxon>
        <taxon>Philodinida</taxon>
        <taxon>Philodinidae</taxon>
        <taxon>Rotaria</taxon>
    </lineage>
</organism>
<feature type="non-terminal residue" evidence="2">
    <location>
        <position position="80"/>
    </location>
</feature>
<gene>
    <name evidence="2" type="ORF">SMN809_LOCUS42580</name>
    <name evidence="3" type="ORF">SMN809_LOCUS42663</name>
</gene>
<protein>
    <submittedName>
        <fullName evidence="2">Uncharacterized protein</fullName>
    </submittedName>
</protein>
<evidence type="ECO:0000313" key="3">
    <source>
        <dbReference type="EMBL" id="CAF4690877.1"/>
    </source>
</evidence>
<feature type="compositionally biased region" description="Polar residues" evidence="1">
    <location>
        <begin position="35"/>
        <end position="56"/>
    </location>
</feature>
<feature type="compositionally biased region" description="Low complexity" evidence="1">
    <location>
        <begin position="1"/>
        <end position="19"/>
    </location>
</feature>